<keyword evidence="3 9" id="KW-0479">Metal-binding</keyword>
<keyword evidence="4 9" id="KW-0547">Nucleotide-binding</keyword>
<evidence type="ECO:0000256" key="7">
    <source>
        <dbReference type="ARBA" id="ARBA00023014"/>
    </source>
</evidence>
<evidence type="ECO:0000256" key="8">
    <source>
        <dbReference type="ARBA" id="ARBA00024036"/>
    </source>
</evidence>
<dbReference type="AlphaFoldDB" id="A0A853H3X3"/>
<dbReference type="InterPro" id="IPR002744">
    <property type="entry name" value="MIP18-like"/>
</dbReference>
<evidence type="ECO:0000256" key="2">
    <source>
        <dbReference type="ARBA" id="ARBA00008205"/>
    </source>
</evidence>
<evidence type="ECO:0000313" key="11">
    <source>
        <dbReference type="EMBL" id="NYT86922.1"/>
    </source>
</evidence>
<accession>A0A853H3X3</accession>
<comment type="similarity">
    <text evidence="8 9">Belongs to the Mrp/NBP35 ATP-binding proteins family.</text>
</comment>
<dbReference type="InterPro" id="IPR000808">
    <property type="entry name" value="Mrp-like_CS"/>
</dbReference>
<comment type="similarity">
    <text evidence="1">In the N-terminal section; belongs to the MIP18 family.</text>
</comment>
<keyword evidence="9" id="KW-0378">Hydrolase</keyword>
<dbReference type="PANTHER" id="PTHR42961:SF2">
    <property type="entry name" value="IRON-SULFUR PROTEIN NUBPL"/>
    <property type="match status" value="1"/>
</dbReference>
<dbReference type="GO" id="GO:0140663">
    <property type="term" value="F:ATP-dependent FeS chaperone activity"/>
    <property type="evidence" value="ECO:0007669"/>
    <property type="project" value="InterPro"/>
</dbReference>
<dbReference type="RefSeq" id="WP_130040490.1">
    <property type="nucleotide sequence ID" value="NZ_JACCEV010000005.1"/>
</dbReference>
<feature type="domain" description="MIP18 family-like" evidence="10">
    <location>
        <begin position="6"/>
        <end position="68"/>
    </location>
</feature>
<dbReference type="FunFam" id="3.40.50.300:FF:000418">
    <property type="entry name" value="Iron-sulfur cluster carrier protein"/>
    <property type="match status" value="1"/>
</dbReference>
<dbReference type="SUPFAM" id="SSF52540">
    <property type="entry name" value="P-loop containing nucleoside triphosphate hydrolases"/>
    <property type="match status" value="1"/>
</dbReference>
<proteinExistence type="inferred from homology"/>
<keyword evidence="7 9" id="KW-0411">Iron-sulfur</keyword>
<reference evidence="11 12" key="1">
    <citation type="submission" date="2020-07" db="EMBL/GenBank/DDBJ databases">
        <title>Taxonomic revisions and descriptions of new bacterial species based on genomic comparisons in the high-G+C-content subgroup of the family Alcaligenaceae.</title>
        <authorList>
            <person name="Szabo A."/>
            <person name="Felfoldi T."/>
        </authorList>
    </citation>
    <scope>NUCLEOTIDE SEQUENCE [LARGE SCALE GENOMIC DNA]</scope>
    <source>
        <strain evidence="11 12">DSM 25667</strain>
    </source>
</reference>
<evidence type="ECO:0000256" key="9">
    <source>
        <dbReference type="HAMAP-Rule" id="MF_02040"/>
    </source>
</evidence>
<dbReference type="InterPro" id="IPR027417">
    <property type="entry name" value="P-loop_NTPase"/>
</dbReference>
<dbReference type="GO" id="GO:0016226">
    <property type="term" value="P:iron-sulfur cluster assembly"/>
    <property type="evidence" value="ECO:0007669"/>
    <property type="project" value="InterPro"/>
</dbReference>
<dbReference type="OrthoDB" id="9809679at2"/>
<comment type="similarity">
    <text evidence="2">In the C-terminal section; belongs to the Mrp/NBP35 ATP-binding proteins family.</text>
</comment>
<dbReference type="GO" id="GO:0005829">
    <property type="term" value="C:cytosol"/>
    <property type="evidence" value="ECO:0007669"/>
    <property type="project" value="TreeGrafter"/>
</dbReference>
<keyword evidence="6 9" id="KW-0408">Iron</keyword>
<keyword evidence="5 9" id="KW-0067">ATP-binding</keyword>
<name>A0A853H3X3_9BURK</name>
<evidence type="ECO:0000256" key="3">
    <source>
        <dbReference type="ARBA" id="ARBA00022723"/>
    </source>
</evidence>
<dbReference type="Pfam" id="PF10609">
    <property type="entry name" value="ParA"/>
    <property type="match status" value="1"/>
</dbReference>
<organism evidence="11 12">
    <name type="scientific">Pollutimonas harenae</name>
    <dbReference type="NCBI Taxonomy" id="657015"/>
    <lineage>
        <taxon>Bacteria</taxon>
        <taxon>Pseudomonadati</taxon>
        <taxon>Pseudomonadota</taxon>
        <taxon>Betaproteobacteria</taxon>
        <taxon>Burkholderiales</taxon>
        <taxon>Alcaligenaceae</taxon>
        <taxon>Pollutimonas</taxon>
    </lineage>
</organism>
<evidence type="ECO:0000256" key="5">
    <source>
        <dbReference type="ARBA" id="ARBA00022840"/>
    </source>
</evidence>
<dbReference type="GO" id="GO:0051539">
    <property type="term" value="F:4 iron, 4 sulfur cluster binding"/>
    <property type="evidence" value="ECO:0007669"/>
    <property type="project" value="TreeGrafter"/>
</dbReference>
<evidence type="ECO:0000256" key="6">
    <source>
        <dbReference type="ARBA" id="ARBA00023004"/>
    </source>
</evidence>
<dbReference type="GO" id="GO:0046872">
    <property type="term" value="F:metal ion binding"/>
    <property type="evidence" value="ECO:0007669"/>
    <property type="project" value="UniProtKB-KW"/>
</dbReference>
<dbReference type="InterPro" id="IPR019591">
    <property type="entry name" value="Mrp/NBP35_ATP-bd"/>
</dbReference>
<dbReference type="GO" id="GO:0016887">
    <property type="term" value="F:ATP hydrolysis activity"/>
    <property type="evidence" value="ECO:0007669"/>
    <property type="project" value="UniProtKB-UniRule"/>
</dbReference>
<dbReference type="Pfam" id="PF01883">
    <property type="entry name" value="FeS_assembly_P"/>
    <property type="match status" value="1"/>
</dbReference>
<dbReference type="EMBL" id="JACCEV010000005">
    <property type="protein sequence ID" value="NYT86922.1"/>
    <property type="molecule type" value="Genomic_DNA"/>
</dbReference>
<dbReference type="PROSITE" id="PS01215">
    <property type="entry name" value="MRP"/>
    <property type="match status" value="1"/>
</dbReference>
<evidence type="ECO:0000256" key="1">
    <source>
        <dbReference type="ARBA" id="ARBA00007352"/>
    </source>
</evidence>
<comment type="caution">
    <text evidence="11">The sequence shown here is derived from an EMBL/GenBank/DDBJ whole genome shotgun (WGS) entry which is preliminary data.</text>
</comment>
<evidence type="ECO:0000313" key="12">
    <source>
        <dbReference type="Proteomes" id="UP000554144"/>
    </source>
</evidence>
<dbReference type="Gene3D" id="3.40.50.300">
    <property type="entry name" value="P-loop containing nucleotide triphosphate hydrolases"/>
    <property type="match status" value="1"/>
</dbReference>
<dbReference type="HAMAP" id="MF_02040">
    <property type="entry name" value="Mrp_NBP35"/>
    <property type="match status" value="1"/>
</dbReference>
<sequence length="361" mass="38143">MSVNPEQILGVLSEITDPNTKKLLPVTAKNCDIVVEGTEVSITVPLGYPSHNGESELKKRIETALGALGLSLKRMDKDTKIISHAVQPGLRPLPNVRNIIAVASGKGGVGKSTTAVNIALALQRQGARTGLLDADIYGPSVPLMLGLSGKPKSDDGKTMQPLIGHELQANSIGFLIEEDAPAIWRGPMVTQALVQLLNQTAWDDLDYLIVDMPPGTGDIALTMAQKVPLTGAVIVTTPQDLALADARRGLRMFQKVNVPVLGVVENMSVHVCTNCGHAEPIFGEHGGRDMAAEFNLPWLGALPLAMAIRTQTDSGTPSVVAEPEGKAALAYHDIARQIAAQVAALPPDNSAMTPKVVARKV</sequence>
<comment type="function">
    <text evidence="9">Binds and transfers iron-sulfur (Fe-S) clusters to target apoproteins. Can hydrolyze ATP.</text>
</comment>
<dbReference type="PANTHER" id="PTHR42961">
    <property type="entry name" value="IRON-SULFUR PROTEIN NUBPL"/>
    <property type="match status" value="1"/>
</dbReference>
<feature type="binding site" evidence="9">
    <location>
        <begin position="105"/>
        <end position="112"/>
    </location>
    <ligand>
        <name>ATP</name>
        <dbReference type="ChEBI" id="CHEBI:30616"/>
    </ligand>
</feature>
<dbReference type="GO" id="GO:0005524">
    <property type="term" value="F:ATP binding"/>
    <property type="evidence" value="ECO:0007669"/>
    <property type="project" value="UniProtKB-UniRule"/>
</dbReference>
<dbReference type="CDD" id="cd02037">
    <property type="entry name" value="Mrp_NBP35"/>
    <property type="match status" value="1"/>
</dbReference>
<dbReference type="Proteomes" id="UP000554144">
    <property type="component" value="Unassembled WGS sequence"/>
</dbReference>
<evidence type="ECO:0000256" key="4">
    <source>
        <dbReference type="ARBA" id="ARBA00022741"/>
    </source>
</evidence>
<evidence type="ECO:0000259" key="10">
    <source>
        <dbReference type="Pfam" id="PF01883"/>
    </source>
</evidence>
<comment type="subunit">
    <text evidence="9">Homodimer.</text>
</comment>
<dbReference type="InterPro" id="IPR044304">
    <property type="entry name" value="NUBPL-like"/>
</dbReference>
<gene>
    <name evidence="11" type="primary">apbC</name>
    <name evidence="11" type="ORF">H0A62_15060</name>
</gene>
<dbReference type="NCBIfam" id="NF008669">
    <property type="entry name" value="PRK11670.1"/>
    <property type="match status" value="1"/>
</dbReference>
<keyword evidence="12" id="KW-1185">Reference proteome</keyword>
<dbReference type="InterPro" id="IPR033756">
    <property type="entry name" value="YlxH/NBP35"/>
</dbReference>
<protein>
    <recommendedName>
        <fullName evidence="9">Iron-sulfur cluster carrier protein</fullName>
    </recommendedName>
</protein>